<protein>
    <submittedName>
        <fullName evidence="3">Uncharacterized protein</fullName>
    </submittedName>
</protein>
<dbReference type="AlphaFoldDB" id="A0A4C1Z4X7"/>
<keyword evidence="4" id="KW-1185">Reference proteome</keyword>
<keyword evidence="2" id="KW-0472">Membrane</keyword>
<evidence type="ECO:0000256" key="1">
    <source>
        <dbReference type="SAM" id="MobiDB-lite"/>
    </source>
</evidence>
<feature type="region of interest" description="Disordered" evidence="1">
    <location>
        <begin position="262"/>
        <end position="283"/>
    </location>
</feature>
<gene>
    <name evidence="3" type="ORF">EVAR_62187_1</name>
</gene>
<accession>A0A4C1Z4X7</accession>
<dbReference type="EMBL" id="BGZK01001549">
    <property type="protein sequence ID" value="GBP82134.1"/>
    <property type="molecule type" value="Genomic_DNA"/>
</dbReference>
<sequence length="413" mass="46645">MKNRTLPQRLQPLNFVRPLYKKTISKSKINKLSHNPVITNFESSSKRDGVPSNTKSKTRLKKRNSVSINIRSYKRNQINNIDLPGTCAGDAGESEIVQKETKLCLSIKEPSGSIRTKRRDELMESLNLKNGNVDDPEMGDIKNDYFCSHRANVKSAHEQIKTNERWLRVIPAQILPREGTCSVLIRCFFCQVGLAAFLSVWTLIWIFIIHSLEVADVIMALVTTVVTSIQPTVGQREGLKTRPFNLKGKKKCGRYASAVGARSTKTTGGDPKEAISERDRTSNGDETGYCWKYPAISERRGARRFPNIFPDIRDGRSIVGGLLRIIRDLSRSLFRCPSPFETCIIAQKPLPPPLSQWYETNRIRNTNFVNSAPAPLNKNYKQAGRKSDDHSRHIGELQASSLYFLCFLSVSLF</sequence>
<name>A0A4C1Z4X7_EUMVA</name>
<evidence type="ECO:0000313" key="3">
    <source>
        <dbReference type="EMBL" id="GBP82134.1"/>
    </source>
</evidence>
<dbReference type="OrthoDB" id="6433782at2759"/>
<feature type="compositionally biased region" description="Basic and acidic residues" evidence="1">
    <location>
        <begin position="270"/>
        <end position="283"/>
    </location>
</feature>
<feature type="region of interest" description="Disordered" evidence="1">
    <location>
        <begin position="39"/>
        <end position="63"/>
    </location>
</feature>
<keyword evidence="2" id="KW-0812">Transmembrane</keyword>
<evidence type="ECO:0000313" key="4">
    <source>
        <dbReference type="Proteomes" id="UP000299102"/>
    </source>
</evidence>
<evidence type="ECO:0000256" key="2">
    <source>
        <dbReference type="SAM" id="Phobius"/>
    </source>
</evidence>
<keyword evidence="2" id="KW-1133">Transmembrane helix</keyword>
<dbReference type="Proteomes" id="UP000299102">
    <property type="component" value="Unassembled WGS sequence"/>
</dbReference>
<proteinExistence type="predicted"/>
<comment type="caution">
    <text evidence="3">The sequence shown here is derived from an EMBL/GenBank/DDBJ whole genome shotgun (WGS) entry which is preliminary data.</text>
</comment>
<feature type="transmembrane region" description="Helical" evidence="2">
    <location>
        <begin position="183"/>
        <end position="208"/>
    </location>
</feature>
<reference evidence="3 4" key="1">
    <citation type="journal article" date="2019" name="Commun. Biol.">
        <title>The bagworm genome reveals a unique fibroin gene that provides high tensile strength.</title>
        <authorList>
            <person name="Kono N."/>
            <person name="Nakamura H."/>
            <person name="Ohtoshi R."/>
            <person name="Tomita M."/>
            <person name="Numata K."/>
            <person name="Arakawa K."/>
        </authorList>
    </citation>
    <scope>NUCLEOTIDE SEQUENCE [LARGE SCALE GENOMIC DNA]</scope>
</reference>
<organism evidence="3 4">
    <name type="scientific">Eumeta variegata</name>
    <name type="common">Bagworm moth</name>
    <name type="synonym">Eumeta japonica</name>
    <dbReference type="NCBI Taxonomy" id="151549"/>
    <lineage>
        <taxon>Eukaryota</taxon>
        <taxon>Metazoa</taxon>
        <taxon>Ecdysozoa</taxon>
        <taxon>Arthropoda</taxon>
        <taxon>Hexapoda</taxon>
        <taxon>Insecta</taxon>
        <taxon>Pterygota</taxon>
        <taxon>Neoptera</taxon>
        <taxon>Endopterygota</taxon>
        <taxon>Lepidoptera</taxon>
        <taxon>Glossata</taxon>
        <taxon>Ditrysia</taxon>
        <taxon>Tineoidea</taxon>
        <taxon>Psychidae</taxon>
        <taxon>Oiketicinae</taxon>
        <taxon>Eumeta</taxon>
    </lineage>
</organism>